<protein>
    <submittedName>
        <fullName evidence="1">Uncharacterized protein</fullName>
    </submittedName>
</protein>
<dbReference type="AlphaFoldDB" id="A0A8T2K5Z1"/>
<keyword evidence="2" id="KW-1185">Reference proteome</keyword>
<reference evidence="1" key="1">
    <citation type="thesis" date="2020" institute="ProQuest LLC" country="789 East Eisenhower Parkway, Ann Arbor, MI, USA">
        <title>Comparative Genomics and Chromosome Evolution.</title>
        <authorList>
            <person name="Mudd A.B."/>
        </authorList>
    </citation>
    <scope>NUCLEOTIDE SEQUENCE</scope>
    <source>
        <strain evidence="1">Female2</strain>
        <tissue evidence="1">Blood</tissue>
    </source>
</reference>
<name>A0A8T2K5Z1_9PIPI</name>
<gene>
    <name evidence="1" type="ORF">GDO86_016600</name>
</gene>
<evidence type="ECO:0000313" key="1">
    <source>
        <dbReference type="EMBL" id="KAG8449976.1"/>
    </source>
</evidence>
<sequence>MACPCLTPIILQSLPCSEFDVRLFIITTRIRFEKILLRLQDQVASRSLSLGTILNSKSLLNLLQIGQLFNNYTLTVYVK</sequence>
<dbReference type="EMBL" id="JAACNH010000003">
    <property type="protein sequence ID" value="KAG8449976.1"/>
    <property type="molecule type" value="Genomic_DNA"/>
</dbReference>
<accession>A0A8T2K5Z1</accession>
<evidence type="ECO:0000313" key="2">
    <source>
        <dbReference type="Proteomes" id="UP000812440"/>
    </source>
</evidence>
<dbReference type="Proteomes" id="UP000812440">
    <property type="component" value="Chromosome 8_10"/>
</dbReference>
<comment type="caution">
    <text evidence="1">The sequence shown here is derived from an EMBL/GenBank/DDBJ whole genome shotgun (WGS) entry which is preliminary data.</text>
</comment>
<organism evidence="1 2">
    <name type="scientific">Hymenochirus boettgeri</name>
    <name type="common">Congo dwarf clawed frog</name>
    <dbReference type="NCBI Taxonomy" id="247094"/>
    <lineage>
        <taxon>Eukaryota</taxon>
        <taxon>Metazoa</taxon>
        <taxon>Chordata</taxon>
        <taxon>Craniata</taxon>
        <taxon>Vertebrata</taxon>
        <taxon>Euteleostomi</taxon>
        <taxon>Amphibia</taxon>
        <taxon>Batrachia</taxon>
        <taxon>Anura</taxon>
        <taxon>Pipoidea</taxon>
        <taxon>Pipidae</taxon>
        <taxon>Pipinae</taxon>
        <taxon>Hymenochirus</taxon>
    </lineage>
</organism>
<proteinExistence type="predicted"/>